<dbReference type="InterPro" id="IPR038316">
    <property type="entry name" value="DUF5062_sf"/>
</dbReference>
<evidence type="ECO:0000313" key="2">
    <source>
        <dbReference type="Proteomes" id="UP000273022"/>
    </source>
</evidence>
<dbReference type="InterPro" id="IPR032036">
    <property type="entry name" value="DUF5062"/>
</dbReference>
<dbReference type="Proteomes" id="UP000273022">
    <property type="component" value="Unassembled WGS sequence"/>
</dbReference>
<comment type="caution">
    <text evidence="1">The sequence shown here is derived from an EMBL/GenBank/DDBJ whole genome shotgun (WGS) entry which is preliminary data.</text>
</comment>
<evidence type="ECO:0000313" key="1">
    <source>
        <dbReference type="EMBL" id="RJY18785.1"/>
    </source>
</evidence>
<proteinExistence type="predicted"/>
<dbReference type="EMBL" id="QYYH01000015">
    <property type="protein sequence ID" value="RJY18785.1"/>
    <property type="molecule type" value="Genomic_DNA"/>
</dbReference>
<name>A0A3A6TRM2_9GAMM</name>
<gene>
    <name evidence="1" type="ORF">D5R81_03705</name>
</gene>
<accession>A0A3A6TRM2</accession>
<sequence>MKQKKHDAQLLKLAMEIGEGYAVKRGFAKFDTGVSEKYKVECIYRLLVQDKLVQALAKDKEDGPNMKHKLILWISRQLPENHPLLS</sequence>
<organism evidence="1 2">
    <name type="scientific">Parashewanella spongiae</name>
    <dbReference type="NCBI Taxonomy" id="342950"/>
    <lineage>
        <taxon>Bacteria</taxon>
        <taxon>Pseudomonadati</taxon>
        <taxon>Pseudomonadota</taxon>
        <taxon>Gammaproteobacteria</taxon>
        <taxon>Alteromonadales</taxon>
        <taxon>Shewanellaceae</taxon>
        <taxon>Parashewanella</taxon>
    </lineage>
</organism>
<dbReference type="Gene3D" id="1.20.120.1930">
    <property type="entry name" value="Uncharacterised protein PF16691, DUF5062"/>
    <property type="match status" value="1"/>
</dbReference>
<dbReference type="Pfam" id="PF16691">
    <property type="entry name" value="DUF5062"/>
    <property type="match status" value="1"/>
</dbReference>
<dbReference type="AlphaFoldDB" id="A0A3A6TRM2"/>
<keyword evidence="2" id="KW-1185">Reference proteome</keyword>
<protein>
    <submittedName>
        <fullName evidence="1">DUF5062 family protein</fullName>
    </submittedName>
</protein>
<dbReference type="RefSeq" id="WP_121852310.1">
    <property type="nucleotide sequence ID" value="NZ_CP037952.1"/>
</dbReference>
<reference evidence="1 2" key="1">
    <citation type="submission" date="2018-09" db="EMBL/GenBank/DDBJ databases">
        <title>Phylogeny of the Shewanellaceae, and recommendation for two new genera, Pseudoshewanella and Parashewanella.</title>
        <authorList>
            <person name="Wang G."/>
        </authorList>
    </citation>
    <scope>NUCLEOTIDE SEQUENCE [LARGE SCALE GENOMIC DNA]</scope>
    <source>
        <strain evidence="1 2">KCTC 22492</strain>
    </source>
</reference>